<dbReference type="GO" id="GO:0031072">
    <property type="term" value="F:heat shock protein binding"/>
    <property type="evidence" value="ECO:0007669"/>
    <property type="project" value="InterPro"/>
</dbReference>
<protein>
    <recommendedName>
        <fullName evidence="3">CR-type domain-containing protein</fullName>
    </recommendedName>
</protein>
<evidence type="ECO:0000313" key="4">
    <source>
        <dbReference type="EMBL" id="MDQ0290743.1"/>
    </source>
</evidence>
<accession>A0AAE4AQ55</accession>
<feature type="signal peptide" evidence="2">
    <location>
        <begin position="1"/>
        <end position="28"/>
    </location>
</feature>
<feature type="domain" description="CR-type" evidence="3">
    <location>
        <begin position="183"/>
        <end position="265"/>
    </location>
</feature>
<evidence type="ECO:0000259" key="3">
    <source>
        <dbReference type="PROSITE" id="PS51188"/>
    </source>
</evidence>
<dbReference type="EMBL" id="JAUSVL010000001">
    <property type="protein sequence ID" value="MDQ0290743.1"/>
    <property type="molecule type" value="Genomic_DNA"/>
</dbReference>
<evidence type="ECO:0000313" key="5">
    <source>
        <dbReference type="Proteomes" id="UP001238163"/>
    </source>
</evidence>
<dbReference type="GO" id="GO:0008270">
    <property type="term" value="F:zinc ion binding"/>
    <property type="evidence" value="ECO:0007669"/>
    <property type="project" value="UniProtKB-KW"/>
</dbReference>
<dbReference type="InterPro" id="IPR001305">
    <property type="entry name" value="HSP_DnaJ_Cys-rich_dom"/>
</dbReference>
<feature type="chain" id="PRO_5042149444" description="CR-type domain-containing protein" evidence="2">
    <location>
        <begin position="29"/>
        <end position="279"/>
    </location>
</feature>
<dbReference type="RefSeq" id="WP_307262565.1">
    <property type="nucleotide sequence ID" value="NZ_JAUSVL010000001.1"/>
</dbReference>
<dbReference type="Proteomes" id="UP001238163">
    <property type="component" value="Unassembled WGS sequence"/>
</dbReference>
<keyword evidence="1" id="KW-0479">Metal-binding</keyword>
<dbReference type="Gene3D" id="2.10.230.10">
    <property type="entry name" value="Heat shock protein DnaJ, cysteine-rich domain"/>
    <property type="match status" value="1"/>
</dbReference>
<dbReference type="AlphaFoldDB" id="A0AAE4AQ55"/>
<comment type="caution">
    <text evidence="4">The sequence shown here is derived from an EMBL/GenBank/DDBJ whole genome shotgun (WGS) entry which is preliminary data.</text>
</comment>
<dbReference type="GO" id="GO:0051082">
    <property type="term" value="F:unfolded protein binding"/>
    <property type="evidence" value="ECO:0007669"/>
    <property type="project" value="InterPro"/>
</dbReference>
<keyword evidence="5" id="KW-1185">Reference proteome</keyword>
<feature type="zinc finger region" description="CR-type" evidence="1">
    <location>
        <begin position="183"/>
        <end position="265"/>
    </location>
</feature>
<organism evidence="4 5">
    <name type="scientific">Oligosphaera ethanolica</name>
    <dbReference type="NCBI Taxonomy" id="760260"/>
    <lineage>
        <taxon>Bacteria</taxon>
        <taxon>Pseudomonadati</taxon>
        <taxon>Lentisphaerota</taxon>
        <taxon>Oligosphaeria</taxon>
        <taxon>Oligosphaerales</taxon>
        <taxon>Oligosphaeraceae</taxon>
        <taxon>Oligosphaera</taxon>
    </lineage>
</organism>
<proteinExistence type="predicted"/>
<keyword evidence="1" id="KW-0863">Zinc-finger</keyword>
<dbReference type="PROSITE" id="PS51188">
    <property type="entry name" value="ZF_CR"/>
    <property type="match status" value="1"/>
</dbReference>
<evidence type="ECO:0000256" key="1">
    <source>
        <dbReference type="PROSITE-ProRule" id="PRU00546"/>
    </source>
</evidence>
<dbReference type="InterPro" id="IPR036410">
    <property type="entry name" value="HSP_DnaJ_Cys-rich_dom_sf"/>
</dbReference>
<keyword evidence="2" id="KW-0732">Signal</keyword>
<keyword evidence="1" id="KW-0862">Zinc</keyword>
<reference evidence="4" key="1">
    <citation type="submission" date="2023-07" db="EMBL/GenBank/DDBJ databases">
        <title>Genomic Encyclopedia of Type Strains, Phase IV (KMG-IV): sequencing the most valuable type-strain genomes for metagenomic binning, comparative biology and taxonomic classification.</title>
        <authorList>
            <person name="Goeker M."/>
        </authorList>
    </citation>
    <scope>NUCLEOTIDE SEQUENCE</scope>
    <source>
        <strain evidence="4">DSM 24202</strain>
    </source>
</reference>
<gene>
    <name evidence="4" type="ORF">J3R75_002850</name>
</gene>
<evidence type="ECO:0000256" key="2">
    <source>
        <dbReference type="SAM" id="SignalP"/>
    </source>
</evidence>
<name>A0AAE4AQ55_9BACT</name>
<sequence>MIFTGLAFIRSALTLCLAIALMPTPGIAQQAADDAVAPAVAPQQTRVISSKDVDTLYTMCKGSETLYWHPFQQKALYAAKLPLFTPALPAGSLATLRAKALHVVEGKGLMINSQGQNYLVICDAPAAPLYSNNVFVGVVSPRGSTFTFTTEDNREMALPVLDLCRNASREVFSTFMLQGGSVTMPVPRKVTTEVPCKKCKGTGKLGKDTRETVTCKFCGGSGEVEGLNNTRKRCAGCGGTGRSSVGQDLRRQCGDCGGHGKYDEITFVNDDVTFTVGLQ</sequence>
<dbReference type="SUPFAM" id="SSF57938">
    <property type="entry name" value="DnaJ/Hsp40 cysteine-rich domain"/>
    <property type="match status" value="1"/>
</dbReference>